<dbReference type="EMBL" id="JABBWG010000039">
    <property type="protein sequence ID" value="KAG1808169.1"/>
    <property type="molecule type" value="Genomic_DNA"/>
</dbReference>
<dbReference type="AlphaFoldDB" id="A0A9P7E1D8"/>
<keyword evidence="2" id="KW-1185">Reference proteome</keyword>
<organism evidence="1 2">
    <name type="scientific">Suillus subaureus</name>
    <dbReference type="NCBI Taxonomy" id="48587"/>
    <lineage>
        <taxon>Eukaryota</taxon>
        <taxon>Fungi</taxon>
        <taxon>Dikarya</taxon>
        <taxon>Basidiomycota</taxon>
        <taxon>Agaricomycotina</taxon>
        <taxon>Agaricomycetes</taxon>
        <taxon>Agaricomycetidae</taxon>
        <taxon>Boletales</taxon>
        <taxon>Suillineae</taxon>
        <taxon>Suillaceae</taxon>
        <taxon>Suillus</taxon>
    </lineage>
</organism>
<protein>
    <submittedName>
        <fullName evidence="1">Uncharacterized protein</fullName>
    </submittedName>
</protein>
<gene>
    <name evidence="1" type="ORF">BJ212DRAFT_1383722</name>
</gene>
<dbReference type="Proteomes" id="UP000807769">
    <property type="component" value="Unassembled WGS sequence"/>
</dbReference>
<sequence length="81" mass="9025">MPPCLDSRSPLGSTTPMYTPSTLKPAEVAVALVEQAVAKHNTRLDKTFFKAVSNKYAHVWFNISILLLGSCRCYVVLRWSP</sequence>
<evidence type="ECO:0000313" key="1">
    <source>
        <dbReference type="EMBL" id="KAG1808169.1"/>
    </source>
</evidence>
<dbReference type="RefSeq" id="XP_041188453.1">
    <property type="nucleotide sequence ID" value="XM_041336737.1"/>
</dbReference>
<dbReference type="GeneID" id="64630754"/>
<evidence type="ECO:0000313" key="2">
    <source>
        <dbReference type="Proteomes" id="UP000807769"/>
    </source>
</evidence>
<comment type="caution">
    <text evidence="1">The sequence shown here is derived from an EMBL/GenBank/DDBJ whole genome shotgun (WGS) entry which is preliminary data.</text>
</comment>
<reference evidence="1" key="1">
    <citation type="journal article" date="2020" name="New Phytol.">
        <title>Comparative genomics reveals dynamic genome evolution in host specialist ectomycorrhizal fungi.</title>
        <authorList>
            <person name="Lofgren L.A."/>
            <person name="Nguyen N.H."/>
            <person name="Vilgalys R."/>
            <person name="Ruytinx J."/>
            <person name="Liao H.L."/>
            <person name="Branco S."/>
            <person name="Kuo A."/>
            <person name="LaButti K."/>
            <person name="Lipzen A."/>
            <person name="Andreopoulos W."/>
            <person name="Pangilinan J."/>
            <person name="Riley R."/>
            <person name="Hundley H."/>
            <person name="Na H."/>
            <person name="Barry K."/>
            <person name="Grigoriev I.V."/>
            <person name="Stajich J.E."/>
            <person name="Kennedy P.G."/>
        </authorList>
    </citation>
    <scope>NUCLEOTIDE SEQUENCE</scope>
    <source>
        <strain evidence="1">MN1</strain>
    </source>
</reference>
<accession>A0A9P7E1D8</accession>
<name>A0A9P7E1D8_9AGAM</name>
<proteinExistence type="predicted"/>